<evidence type="ECO:0000259" key="3">
    <source>
        <dbReference type="Pfam" id="PF13458"/>
    </source>
</evidence>
<evidence type="ECO:0000313" key="5">
    <source>
        <dbReference type="Proteomes" id="UP000649604"/>
    </source>
</evidence>
<proteinExistence type="inferred from homology"/>
<evidence type="ECO:0000256" key="2">
    <source>
        <dbReference type="ARBA" id="ARBA00022729"/>
    </source>
</evidence>
<comment type="caution">
    <text evidence="4">The sequence shown here is derived from an EMBL/GenBank/DDBJ whole genome shotgun (WGS) entry which is preliminary data.</text>
</comment>
<dbReference type="InterPro" id="IPR028081">
    <property type="entry name" value="Leu-bd"/>
</dbReference>
<dbReference type="SUPFAM" id="SSF53822">
    <property type="entry name" value="Periplasmic binding protein-like I"/>
    <property type="match status" value="1"/>
</dbReference>
<accession>A0A9D5Q570</accession>
<evidence type="ECO:0000256" key="1">
    <source>
        <dbReference type="ARBA" id="ARBA00010062"/>
    </source>
</evidence>
<sequence>MKKHRVFIGTGLLIVALLVIAGGAGSSAAQEKVFKLGLLGPFSGPSARTGEEFKGSATMAFEAIDWKIGDYTIEPVWIDSQSDPAKATQAYEQAVVQNGIQAGILNWHSSVAVACMEVTAKYQIPHFFGFGATEVVNEKFHSDPDKYGYWMYKGWPTPKKLSVSYVQALEDAISQGIWSPVEKTVAIYGEDTDWGRSFGNGIKEQLEEAGWETVAEEYFNIDQTEFYPLLNKLKQLNPALIAGTSTAPPSLSAFIKQADEVGLQSLIIADGLGWVGEWYKLTGKSSNYVVDQIPGWATEEGKQFAKTFEEQLGITPSPSSGGLSYDGTNFFIAVAQAALEEYGELSSESIYNFVKDNVWTGKWTYTDGIVMNEYAASPETYPDPVVGKGYYIFPVLQYFDGVGKIIFPPEWAEQQLRPKPE</sequence>
<comment type="similarity">
    <text evidence="1">Belongs to the leucine-binding protein family.</text>
</comment>
<reference evidence="4" key="1">
    <citation type="submission" date="2019-11" db="EMBL/GenBank/DDBJ databases">
        <title>Microbial mats filling the niche in hypersaline microbial mats.</title>
        <authorList>
            <person name="Wong H.L."/>
            <person name="Macleod F.I."/>
            <person name="White R.A. III"/>
            <person name="Burns B.P."/>
        </authorList>
    </citation>
    <scope>NUCLEOTIDE SEQUENCE</scope>
    <source>
        <strain evidence="4">Rbin_158</strain>
    </source>
</reference>
<name>A0A9D5Q570_9BACT</name>
<dbReference type="AlphaFoldDB" id="A0A9D5Q570"/>
<dbReference type="Proteomes" id="UP000649604">
    <property type="component" value="Unassembled WGS sequence"/>
</dbReference>
<dbReference type="Gene3D" id="3.40.50.2300">
    <property type="match status" value="2"/>
</dbReference>
<evidence type="ECO:0000313" key="4">
    <source>
        <dbReference type="EMBL" id="MBD3323952.1"/>
    </source>
</evidence>
<dbReference type="Pfam" id="PF13458">
    <property type="entry name" value="Peripla_BP_6"/>
    <property type="match status" value="1"/>
</dbReference>
<feature type="domain" description="Leucine-binding protein" evidence="3">
    <location>
        <begin position="35"/>
        <end position="350"/>
    </location>
</feature>
<dbReference type="EMBL" id="WJJP01000165">
    <property type="protein sequence ID" value="MBD3323952.1"/>
    <property type="molecule type" value="Genomic_DNA"/>
</dbReference>
<dbReference type="PANTHER" id="PTHR30483:SF6">
    <property type="entry name" value="PERIPLASMIC BINDING PROTEIN OF ABC TRANSPORTER FOR NATURAL AMINO ACIDS"/>
    <property type="match status" value="1"/>
</dbReference>
<keyword evidence="2" id="KW-0732">Signal</keyword>
<organism evidence="4 5">
    <name type="scientific">candidate division KSB3 bacterium</name>
    <dbReference type="NCBI Taxonomy" id="2044937"/>
    <lineage>
        <taxon>Bacteria</taxon>
        <taxon>candidate division KSB3</taxon>
    </lineage>
</organism>
<gene>
    <name evidence="4" type="ORF">GF339_05170</name>
</gene>
<protein>
    <submittedName>
        <fullName evidence="4">ABC transporter substrate-binding protein</fullName>
    </submittedName>
</protein>
<dbReference type="InterPro" id="IPR028082">
    <property type="entry name" value="Peripla_BP_I"/>
</dbReference>
<dbReference type="InterPro" id="IPR051010">
    <property type="entry name" value="BCAA_transport"/>
</dbReference>
<dbReference type="PANTHER" id="PTHR30483">
    <property type="entry name" value="LEUCINE-SPECIFIC-BINDING PROTEIN"/>
    <property type="match status" value="1"/>
</dbReference>